<protein>
    <submittedName>
        <fullName evidence="1">Uncharacterized protein</fullName>
    </submittedName>
</protein>
<accession>A0A1Y6L2C2</accession>
<dbReference type="AlphaFoldDB" id="A0A1Y6L2C2"/>
<dbReference type="Proteomes" id="UP000215453">
    <property type="component" value="Chromosome 1"/>
</dbReference>
<proteinExistence type="predicted"/>
<sequence>MSVKGALNTLGAFGSALTIIGFGQSNIPTYEPAGTSVRIKAGRSTVDAEENDLGGQIGAVYGYNGDNEFIGQSTNALVREADEIDFIIDQDSPAEQAVYVSVSARNDAICASWIAVDYRDASSGGGGAWTGDVGRHCGQRWAWGREVAGKNPDGTDWEPACTWLDANFTLSTSMKFKASDYGDLANQTLAEGRECDATIFAREGGPIAGKPQKRDLPPRPQSIADELVVSNLPGQTAEELCSSETSWGQDFVGVDGKYCDMETKTLYTLCSTEEVDDCVEMSSLLDADAGSEEPGAAMEVVKRTSVAKRSVTLPLKSYKKVDYND</sequence>
<name>A0A1Y6L2C2_ZYMTR</name>
<reference evidence="1 2" key="1">
    <citation type="submission" date="2016-10" db="EMBL/GenBank/DDBJ databases">
        <authorList>
            <person name="Varghese N."/>
        </authorList>
    </citation>
    <scope>NUCLEOTIDE SEQUENCE [LARGE SCALE GENOMIC DNA]</scope>
</reference>
<dbReference type="EMBL" id="LT882676">
    <property type="protein sequence ID" value="SMY18602.1"/>
    <property type="molecule type" value="Genomic_DNA"/>
</dbReference>
<gene>
    <name evidence="1" type="ORF">ZT1A5_G37</name>
</gene>
<organism evidence="1 2">
    <name type="scientific">Zymoseptoria tritici ST99CH_1A5</name>
    <dbReference type="NCBI Taxonomy" id="1276529"/>
    <lineage>
        <taxon>Eukaryota</taxon>
        <taxon>Fungi</taxon>
        <taxon>Dikarya</taxon>
        <taxon>Ascomycota</taxon>
        <taxon>Pezizomycotina</taxon>
        <taxon>Dothideomycetes</taxon>
        <taxon>Dothideomycetidae</taxon>
        <taxon>Mycosphaerellales</taxon>
        <taxon>Mycosphaerellaceae</taxon>
        <taxon>Zymoseptoria</taxon>
    </lineage>
</organism>
<evidence type="ECO:0000313" key="2">
    <source>
        <dbReference type="Proteomes" id="UP000215453"/>
    </source>
</evidence>
<evidence type="ECO:0000313" key="1">
    <source>
        <dbReference type="EMBL" id="SMY18602.1"/>
    </source>
</evidence>